<dbReference type="Proteomes" id="UP000000321">
    <property type="component" value="Unassembled WGS sequence"/>
</dbReference>
<evidence type="ECO:0000313" key="1">
    <source>
        <dbReference type="EMBL" id="EAS49821.1"/>
    </source>
</evidence>
<accession>Q1YGV8</accession>
<keyword evidence="2" id="KW-1185">Reference proteome</keyword>
<dbReference type="EMBL" id="AAPJ01000004">
    <property type="protein sequence ID" value="EAS49821.1"/>
    <property type="molecule type" value="Genomic_DNA"/>
</dbReference>
<dbReference type="BioCyc" id="AURANTIMONAS:SI859A1_00482-MONOMER"/>
<dbReference type="AlphaFoldDB" id="Q1YGV8"/>
<proteinExistence type="predicted"/>
<name>Q1YGV8_AURMS</name>
<dbReference type="HOGENOM" id="CLU_2288332_0_0_5"/>
<organism evidence="1 2">
    <name type="scientific">Aurantimonas manganoxydans (strain ATCC BAA-1229 / DSM 21871 / SI85-9A1)</name>
    <dbReference type="NCBI Taxonomy" id="287752"/>
    <lineage>
        <taxon>Bacteria</taxon>
        <taxon>Pseudomonadati</taxon>
        <taxon>Pseudomonadota</taxon>
        <taxon>Alphaproteobacteria</taxon>
        <taxon>Hyphomicrobiales</taxon>
        <taxon>Aurantimonadaceae</taxon>
        <taxon>Aurantimonas</taxon>
    </lineage>
</organism>
<gene>
    <name evidence="1" type="ORF">SI859A1_00482</name>
</gene>
<sequence length="101" mass="11298">MTTAPPISSYSAMKGADEIGDAIAELHHLWGHDLDWCERSRRAMRRRKARRACIPPVDGRQEGGSERLPDLPFGMLALIAHERGLLVDQSAVDTIVYIDCR</sequence>
<reference evidence="1 2" key="1">
    <citation type="journal article" date="2008" name="Appl. Environ. Microbiol.">
        <title>Genomic insights into Mn(II) oxidation by the marine alphaproteobacterium Aurantimonas sp. strain SI85-9A1.</title>
        <authorList>
            <person name="Dick G.J."/>
            <person name="Podell S."/>
            <person name="Johnson H.A."/>
            <person name="Rivera-Espinoza Y."/>
            <person name="Bernier-Latmani R."/>
            <person name="McCarthy J.K."/>
            <person name="Torpey J.W."/>
            <person name="Clement B.G."/>
            <person name="Gaasterland T."/>
            <person name="Tebo B.M."/>
        </authorList>
    </citation>
    <scope>NUCLEOTIDE SEQUENCE [LARGE SCALE GENOMIC DNA]</scope>
    <source>
        <strain evidence="1 2">SI85-9A1</strain>
    </source>
</reference>
<comment type="caution">
    <text evidence="1">The sequence shown here is derived from an EMBL/GenBank/DDBJ whole genome shotgun (WGS) entry which is preliminary data.</text>
</comment>
<protein>
    <submittedName>
        <fullName evidence="1">Uncharacterized protein</fullName>
    </submittedName>
</protein>
<evidence type="ECO:0000313" key="2">
    <source>
        <dbReference type="Proteomes" id="UP000000321"/>
    </source>
</evidence>